<keyword evidence="3" id="KW-0472">Membrane</keyword>
<evidence type="ECO:0000313" key="5">
    <source>
        <dbReference type="EMBL" id="MBB4265488.1"/>
    </source>
</evidence>
<dbReference type="EMBL" id="JACIGK010000006">
    <property type="protein sequence ID" value="MBB4265488.1"/>
    <property type="molecule type" value="Genomic_DNA"/>
</dbReference>
<feature type="domain" description="HAMP" evidence="4">
    <location>
        <begin position="201"/>
        <end position="257"/>
    </location>
</feature>
<dbReference type="PANTHER" id="PTHR43156:SF9">
    <property type="entry name" value="HAMP DOMAIN-CONTAINING PROTEIN"/>
    <property type="match status" value="1"/>
</dbReference>
<evidence type="ECO:0000313" key="6">
    <source>
        <dbReference type="Proteomes" id="UP000554286"/>
    </source>
</evidence>
<evidence type="ECO:0000256" key="1">
    <source>
        <dbReference type="ARBA" id="ARBA00022801"/>
    </source>
</evidence>
<dbReference type="InterPro" id="IPR052016">
    <property type="entry name" value="Bact_Sigma-Reg"/>
</dbReference>
<dbReference type="Proteomes" id="UP000554286">
    <property type="component" value="Unassembled WGS sequence"/>
</dbReference>
<protein>
    <submittedName>
        <fullName evidence="5">Serine phosphatase RsbU (Regulator of sigma subunit)/HAMP domain-containing protein</fullName>
    </submittedName>
</protein>
<evidence type="ECO:0000256" key="2">
    <source>
        <dbReference type="SAM" id="Coils"/>
    </source>
</evidence>
<comment type="caution">
    <text evidence="5">The sequence shown here is derived from an EMBL/GenBank/DDBJ whole genome shotgun (WGS) entry which is preliminary data.</text>
</comment>
<dbReference type="InterPro" id="IPR003660">
    <property type="entry name" value="HAMP_dom"/>
</dbReference>
<keyword evidence="2" id="KW-0175">Coiled coil</keyword>
<accession>A0A7W6W956</accession>
<dbReference type="PANTHER" id="PTHR43156">
    <property type="entry name" value="STAGE II SPORULATION PROTEIN E-RELATED"/>
    <property type="match status" value="1"/>
</dbReference>
<dbReference type="Pfam" id="PF07228">
    <property type="entry name" value="SpoIIE"/>
    <property type="match status" value="1"/>
</dbReference>
<sequence length="570" mass="62043">MTDPVSQDRMAAVPSVSVTPMSVWRGLTPRLALVTLLVALLVGLLGGALELAMDLRADRAEVVAELDRTVSLVRDSAAEAAFQLNPAIAEGVVDGLARNALVARVDLRDNFGGVLADLDRGAGPDGGLTGWFATLFSDVVHHREPLVYVSPTGVEGVGSLMVSLSPQALGERYRDRALATLAGGAARAAVISAILALVFLVLMVRPLSRLSVAIARVDPTHPAGHPIPAPRGHRRDELGHVAQALNALLRAFQHSLDARDKAEAALRALTEDLERRVALRTRDLEDAMDELAAEKEETEAAFARLDETHRALANANRLLLESIHYARRIQTSLLPDKTALTGLVRDLHVCWDPLDVVGGDYFWLERFDDDTALLLVADCTGHGVPGAFMTLVVASALDRALHDEGLRRPSDILRAIDGQVRARLRQDRPESDSDDGLEAAICLWDRRARTLTFAGAGLPLLYVEDGALREVRGDRAYLGYRTLPAPERFTDHVMTVRAGTAVYMPTDGVPDQMGGEPRRLLGRRRLGRIIVENQGLPMAEQLAAIQRELEAYRGDEPRRDDMTMIGFIPL</sequence>
<feature type="transmembrane region" description="Helical" evidence="3">
    <location>
        <begin position="177"/>
        <end position="204"/>
    </location>
</feature>
<dbReference type="PROSITE" id="PS50885">
    <property type="entry name" value="HAMP"/>
    <property type="match status" value="1"/>
</dbReference>
<proteinExistence type="predicted"/>
<dbReference type="InterPro" id="IPR001932">
    <property type="entry name" value="PPM-type_phosphatase-like_dom"/>
</dbReference>
<keyword evidence="6" id="KW-1185">Reference proteome</keyword>
<feature type="coiled-coil region" evidence="2">
    <location>
        <begin position="281"/>
        <end position="308"/>
    </location>
</feature>
<dbReference type="GO" id="GO:0016791">
    <property type="term" value="F:phosphatase activity"/>
    <property type="evidence" value="ECO:0007669"/>
    <property type="project" value="TreeGrafter"/>
</dbReference>
<gene>
    <name evidence="5" type="ORF">GGD89_001107</name>
</gene>
<dbReference type="InterPro" id="IPR036457">
    <property type="entry name" value="PPM-type-like_dom_sf"/>
</dbReference>
<organism evidence="5 6">
    <name type="scientific">Roseospira visakhapatnamensis</name>
    <dbReference type="NCBI Taxonomy" id="390880"/>
    <lineage>
        <taxon>Bacteria</taxon>
        <taxon>Pseudomonadati</taxon>
        <taxon>Pseudomonadota</taxon>
        <taxon>Alphaproteobacteria</taxon>
        <taxon>Rhodospirillales</taxon>
        <taxon>Rhodospirillaceae</taxon>
        <taxon>Roseospira</taxon>
    </lineage>
</organism>
<dbReference type="GO" id="GO:0007165">
    <property type="term" value="P:signal transduction"/>
    <property type="evidence" value="ECO:0007669"/>
    <property type="project" value="InterPro"/>
</dbReference>
<dbReference type="Gene3D" id="6.10.340.10">
    <property type="match status" value="1"/>
</dbReference>
<dbReference type="GO" id="GO:0016020">
    <property type="term" value="C:membrane"/>
    <property type="evidence" value="ECO:0007669"/>
    <property type="project" value="InterPro"/>
</dbReference>
<evidence type="ECO:0000259" key="4">
    <source>
        <dbReference type="PROSITE" id="PS50885"/>
    </source>
</evidence>
<feature type="transmembrane region" description="Helical" evidence="3">
    <location>
        <begin position="31"/>
        <end position="49"/>
    </location>
</feature>
<dbReference type="SMART" id="SM00331">
    <property type="entry name" value="PP2C_SIG"/>
    <property type="match status" value="1"/>
</dbReference>
<reference evidence="5 6" key="1">
    <citation type="submission" date="2020-08" db="EMBL/GenBank/DDBJ databases">
        <title>Genome sequencing of Purple Non-Sulfur Bacteria from various extreme environments.</title>
        <authorList>
            <person name="Mayer M."/>
        </authorList>
    </citation>
    <scope>NUCLEOTIDE SEQUENCE [LARGE SCALE GENOMIC DNA]</scope>
    <source>
        <strain evidence="5 6">JA131</strain>
    </source>
</reference>
<keyword evidence="3" id="KW-0812">Transmembrane</keyword>
<evidence type="ECO:0000256" key="3">
    <source>
        <dbReference type="SAM" id="Phobius"/>
    </source>
</evidence>
<name>A0A7W6W956_9PROT</name>
<dbReference type="Gene3D" id="3.60.40.10">
    <property type="entry name" value="PPM-type phosphatase domain"/>
    <property type="match status" value="1"/>
</dbReference>
<dbReference type="RefSeq" id="WP_221238337.1">
    <property type="nucleotide sequence ID" value="NZ_JACIGK010000006.1"/>
</dbReference>
<keyword evidence="3" id="KW-1133">Transmembrane helix</keyword>
<dbReference type="AlphaFoldDB" id="A0A7W6W956"/>
<keyword evidence="1" id="KW-0378">Hydrolase</keyword>